<dbReference type="OrthoDB" id="1551186at2"/>
<name>A0A562SYF3_9BACT</name>
<keyword evidence="1" id="KW-0472">Membrane</keyword>
<evidence type="ECO:0000256" key="1">
    <source>
        <dbReference type="SAM" id="Phobius"/>
    </source>
</evidence>
<proteinExistence type="predicted"/>
<evidence type="ECO:0000313" key="3">
    <source>
        <dbReference type="Proteomes" id="UP000316167"/>
    </source>
</evidence>
<sequence length="141" mass="15893">MKEFVLEEFRLHVRMKLSALWTGVMFCYIYGDYFGLYVPGKVQGLLNNDNMLNSPGNLFTAALLLAVPALMIFLSLMLKPKLCKALNIGVGIFFTLFTLAVGIASMPGSYIFYTVYSFMESIITSVIIYQAFKWPKISTTK</sequence>
<protein>
    <submittedName>
        <fullName evidence="2">Uncharacterized protein</fullName>
    </submittedName>
</protein>
<gene>
    <name evidence="2" type="ORF">IQ13_0914</name>
</gene>
<keyword evidence="1" id="KW-0812">Transmembrane</keyword>
<keyword evidence="1" id="KW-1133">Transmembrane helix</keyword>
<comment type="caution">
    <text evidence="2">The sequence shown here is derived from an EMBL/GenBank/DDBJ whole genome shotgun (WGS) entry which is preliminary data.</text>
</comment>
<dbReference type="EMBL" id="VLLE01000002">
    <property type="protein sequence ID" value="TWI85746.1"/>
    <property type="molecule type" value="Genomic_DNA"/>
</dbReference>
<dbReference type="RefSeq" id="WP_144884847.1">
    <property type="nucleotide sequence ID" value="NZ_VLLE01000002.1"/>
</dbReference>
<feature type="transmembrane region" description="Helical" evidence="1">
    <location>
        <begin position="85"/>
        <end position="104"/>
    </location>
</feature>
<accession>A0A562SYF3</accession>
<feature type="transmembrane region" description="Helical" evidence="1">
    <location>
        <begin position="58"/>
        <end position="78"/>
    </location>
</feature>
<dbReference type="Pfam" id="PF19851">
    <property type="entry name" value="DUF6326"/>
    <property type="match status" value="1"/>
</dbReference>
<dbReference type="AlphaFoldDB" id="A0A562SYF3"/>
<organism evidence="2 3">
    <name type="scientific">Lacibacter cauensis</name>
    <dbReference type="NCBI Taxonomy" id="510947"/>
    <lineage>
        <taxon>Bacteria</taxon>
        <taxon>Pseudomonadati</taxon>
        <taxon>Bacteroidota</taxon>
        <taxon>Chitinophagia</taxon>
        <taxon>Chitinophagales</taxon>
        <taxon>Chitinophagaceae</taxon>
        <taxon>Lacibacter</taxon>
    </lineage>
</organism>
<dbReference type="InterPro" id="IPR046289">
    <property type="entry name" value="DUF6326"/>
</dbReference>
<feature type="transmembrane region" description="Helical" evidence="1">
    <location>
        <begin position="20"/>
        <end position="38"/>
    </location>
</feature>
<evidence type="ECO:0000313" key="2">
    <source>
        <dbReference type="EMBL" id="TWI85746.1"/>
    </source>
</evidence>
<dbReference type="Proteomes" id="UP000316167">
    <property type="component" value="Unassembled WGS sequence"/>
</dbReference>
<reference evidence="2 3" key="1">
    <citation type="journal article" date="2015" name="Stand. Genomic Sci.">
        <title>Genomic Encyclopedia of Bacterial and Archaeal Type Strains, Phase III: the genomes of soil and plant-associated and newly described type strains.</title>
        <authorList>
            <person name="Whitman W.B."/>
            <person name="Woyke T."/>
            <person name="Klenk H.P."/>
            <person name="Zhou Y."/>
            <person name="Lilburn T.G."/>
            <person name="Beck B.J."/>
            <person name="De Vos P."/>
            <person name="Vandamme P."/>
            <person name="Eisen J.A."/>
            <person name="Garrity G."/>
            <person name="Hugenholtz P."/>
            <person name="Kyrpides N.C."/>
        </authorList>
    </citation>
    <scope>NUCLEOTIDE SEQUENCE [LARGE SCALE GENOMIC DNA]</scope>
    <source>
        <strain evidence="2 3">CGMCC 1.7271</strain>
    </source>
</reference>
<feature type="transmembrane region" description="Helical" evidence="1">
    <location>
        <begin position="110"/>
        <end position="132"/>
    </location>
</feature>
<keyword evidence="3" id="KW-1185">Reference proteome</keyword>